<dbReference type="PANTHER" id="PTHR31082:SF4">
    <property type="entry name" value="PHEROMONE-REGULATED MEMBRANE PROTEIN 10"/>
    <property type="match status" value="1"/>
</dbReference>
<dbReference type="InterPro" id="IPR010619">
    <property type="entry name" value="ThrE-like_N"/>
</dbReference>
<name>A0A1X2IXS7_9FUNG</name>
<evidence type="ECO:0000313" key="9">
    <source>
        <dbReference type="EMBL" id="ORZ24146.1"/>
    </source>
</evidence>
<dbReference type="Pfam" id="PF06738">
    <property type="entry name" value="ThrE"/>
    <property type="match status" value="1"/>
</dbReference>
<evidence type="ECO:0000256" key="5">
    <source>
        <dbReference type="ARBA" id="ARBA00034125"/>
    </source>
</evidence>
<gene>
    <name evidence="9" type="ORF">BCR42DRAFT_342215</name>
</gene>
<comment type="subcellular location">
    <subcellularLocation>
        <location evidence="1">Membrane</location>
        <topology evidence="1">Multi-pass membrane protein</topology>
    </subcellularLocation>
</comment>
<feature type="transmembrane region" description="Helical" evidence="6">
    <location>
        <begin position="168"/>
        <end position="185"/>
    </location>
</feature>
<comment type="similarity">
    <text evidence="5">Belongs to the ThrE exporter (TC 2.A.79) family.</text>
</comment>
<proteinExistence type="inferred from homology"/>
<feature type="transmembrane region" description="Helical" evidence="6">
    <location>
        <begin position="218"/>
        <end position="235"/>
    </location>
</feature>
<dbReference type="GO" id="GO:0016020">
    <property type="term" value="C:membrane"/>
    <property type="evidence" value="ECO:0007669"/>
    <property type="project" value="UniProtKB-SubCell"/>
</dbReference>
<accession>A0A1X2IXS7</accession>
<comment type="caution">
    <text evidence="9">The sequence shown here is derived from an EMBL/GenBank/DDBJ whole genome shotgun (WGS) entry which is preliminary data.</text>
</comment>
<dbReference type="InterPro" id="IPR024528">
    <property type="entry name" value="ThrE_2"/>
</dbReference>
<keyword evidence="3 6" id="KW-1133">Transmembrane helix</keyword>
<evidence type="ECO:0000256" key="2">
    <source>
        <dbReference type="ARBA" id="ARBA00022692"/>
    </source>
</evidence>
<feature type="transmembrane region" description="Helical" evidence="6">
    <location>
        <begin position="192"/>
        <end position="212"/>
    </location>
</feature>
<keyword evidence="2 6" id="KW-0812">Transmembrane</keyword>
<feature type="transmembrane region" description="Helical" evidence="6">
    <location>
        <begin position="87"/>
        <end position="107"/>
    </location>
</feature>
<evidence type="ECO:0000259" key="8">
    <source>
        <dbReference type="Pfam" id="PF12821"/>
    </source>
</evidence>
<feature type="transmembrane region" description="Helical" evidence="6">
    <location>
        <begin position="279"/>
        <end position="302"/>
    </location>
</feature>
<keyword evidence="10" id="KW-1185">Reference proteome</keyword>
<dbReference type="STRING" id="90262.A0A1X2IXS7"/>
<feature type="transmembrane region" description="Helical" evidence="6">
    <location>
        <begin position="119"/>
        <end position="140"/>
    </location>
</feature>
<evidence type="ECO:0000256" key="1">
    <source>
        <dbReference type="ARBA" id="ARBA00004141"/>
    </source>
</evidence>
<reference evidence="9 10" key="1">
    <citation type="submission" date="2016-07" db="EMBL/GenBank/DDBJ databases">
        <title>Pervasive Adenine N6-methylation of Active Genes in Fungi.</title>
        <authorList>
            <consortium name="DOE Joint Genome Institute"/>
            <person name="Mondo S.J."/>
            <person name="Dannebaum R.O."/>
            <person name="Kuo R.C."/>
            <person name="Labutti K."/>
            <person name="Haridas S."/>
            <person name="Kuo A."/>
            <person name="Salamov A."/>
            <person name="Ahrendt S.R."/>
            <person name="Lipzen A."/>
            <person name="Sullivan W."/>
            <person name="Andreopoulos W.B."/>
            <person name="Clum A."/>
            <person name="Lindquist E."/>
            <person name="Daum C."/>
            <person name="Ramamoorthy G.K."/>
            <person name="Gryganskyi A."/>
            <person name="Culley D."/>
            <person name="Magnuson J.K."/>
            <person name="James T.Y."/>
            <person name="O'Malley M.A."/>
            <person name="Stajich J.E."/>
            <person name="Spatafora J.W."/>
            <person name="Visel A."/>
            <person name="Grigoriev I.V."/>
        </authorList>
    </citation>
    <scope>NUCLEOTIDE SEQUENCE [LARGE SCALE GENOMIC DNA]</scope>
    <source>
        <strain evidence="9 10">NRRL 1336</strain>
    </source>
</reference>
<dbReference type="Proteomes" id="UP000193560">
    <property type="component" value="Unassembled WGS sequence"/>
</dbReference>
<sequence length="312" mass="33471">MAAPPTCGPWTLVVSFTFCAFSACIIMFKGSWINSGFAALFGLVIGGLMVMSSHMPVYARVFEISTCACLAFAVRSLHEYCCFKATVLPPIVILLPGFAMTMAVMEITSKHIVVGTIRLVYAVLYSFLLAYGLELGSYLYDVFHPDSSPDGYCPGTSDPTASVLPPKWTFIPLFPILTCGISMAFGSSPRQWISAALCGALGFSATFFLSPIITDSDILNAISAFLVGLYAHLALKMTGEPPISPLSVGLTLLVPGSIGVEGAYTLLHQQDLIKFNFALKMLNIAMGLSVGLFASGMVVYPFGKRRSLYISL</sequence>
<feature type="domain" description="Threonine/Serine exporter ThrE" evidence="8">
    <location>
        <begin position="175"/>
        <end position="296"/>
    </location>
</feature>
<evidence type="ECO:0008006" key="11">
    <source>
        <dbReference type="Google" id="ProtNLM"/>
    </source>
</evidence>
<evidence type="ECO:0000256" key="3">
    <source>
        <dbReference type="ARBA" id="ARBA00022989"/>
    </source>
</evidence>
<dbReference type="InterPro" id="IPR051361">
    <property type="entry name" value="ThrE/Ser_Exporter"/>
</dbReference>
<evidence type="ECO:0000256" key="4">
    <source>
        <dbReference type="ARBA" id="ARBA00023136"/>
    </source>
</evidence>
<feature type="transmembrane region" description="Helical" evidence="6">
    <location>
        <begin position="247"/>
        <end position="267"/>
    </location>
</feature>
<protein>
    <recommendedName>
        <fullName evidence="11">Threonine/serine exporter-like N-terminal domain-containing protein</fullName>
    </recommendedName>
</protein>
<evidence type="ECO:0000313" key="10">
    <source>
        <dbReference type="Proteomes" id="UP000193560"/>
    </source>
</evidence>
<dbReference type="AlphaFoldDB" id="A0A1X2IXS7"/>
<feature type="domain" description="Threonine/serine exporter-like N-terminal" evidence="7">
    <location>
        <begin position="3"/>
        <end position="137"/>
    </location>
</feature>
<organism evidence="9 10">
    <name type="scientific">Absidia repens</name>
    <dbReference type="NCBI Taxonomy" id="90262"/>
    <lineage>
        <taxon>Eukaryota</taxon>
        <taxon>Fungi</taxon>
        <taxon>Fungi incertae sedis</taxon>
        <taxon>Mucoromycota</taxon>
        <taxon>Mucoromycotina</taxon>
        <taxon>Mucoromycetes</taxon>
        <taxon>Mucorales</taxon>
        <taxon>Cunninghamellaceae</taxon>
        <taxon>Absidia</taxon>
    </lineage>
</organism>
<dbReference type="Pfam" id="PF12821">
    <property type="entry name" value="ThrE_2"/>
    <property type="match status" value="1"/>
</dbReference>
<evidence type="ECO:0000256" key="6">
    <source>
        <dbReference type="SAM" id="Phobius"/>
    </source>
</evidence>
<keyword evidence="4 6" id="KW-0472">Membrane</keyword>
<dbReference type="GO" id="GO:0022857">
    <property type="term" value="F:transmembrane transporter activity"/>
    <property type="evidence" value="ECO:0007669"/>
    <property type="project" value="InterPro"/>
</dbReference>
<dbReference type="EMBL" id="MCGE01000002">
    <property type="protein sequence ID" value="ORZ24146.1"/>
    <property type="molecule type" value="Genomic_DNA"/>
</dbReference>
<dbReference type="OrthoDB" id="413008at2759"/>
<dbReference type="PANTHER" id="PTHR31082">
    <property type="entry name" value="PHEROMONE-REGULATED MEMBRANE PROTEIN 10"/>
    <property type="match status" value="1"/>
</dbReference>
<evidence type="ECO:0000259" key="7">
    <source>
        <dbReference type="Pfam" id="PF06738"/>
    </source>
</evidence>
<feature type="transmembrane region" description="Helical" evidence="6">
    <location>
        <begin position="32"/>
        <end position="50"/>
    </location>
</feature>